<gene>
    <name evidence="14" type="ORF">Pfra01_001879300</name>
</gene>
<evidence type="ECO:0000256" key="3">
    <source>
        <dbReference type="ARBA" id="ARBA00006793"/>
    </source>
</evidence>
<protein>
    <submittedName>
        <fullName evidence="14">Unnamed protein product</fullName>
    </submittedName>
</protein>
<evidence type="ECO:0000256" key="9">
    <source>
        <dbReference type="ARBA" id="ARBA00023172"/>
    </source>
</evidence>
<evidence type="ECO:0000256" key="1">
    <source>
        <dbReference type="ARBA" id="ARBA00004123"/>
    </source>
</evidence>
<dbReference type="OrthoDB" id="10072614at2759"/>
<evidence type="ECO:0000256" key="7">
    <source>
        <dbReference type="ARBA" id="ARBA00022840"/>
    </source>
</evidence>
<comment type="subcellular location">
    <subcellularLocation>
        <location evidence="2">Chromosome</location>
    </subcellularLocation>
    <subcellularLocation>
        <location evidence="1">Nucleus</location>
    </subcellularLocation>
</comment>
<feature type="region of interest" description="Disordered" evidence="12">
    <location>
        <begin position="1"/>
        <end position="38"/>
    </location>
</feature>
<comment type="caution">
    <text evidence="14">The sequence shown here is derived from an EMBL/GenBank/DDBJ whole genome shotgun (WGS) entry which is preliminary data.</text>
</comment>
<dbReference type="GO" id="GO:0005524">
    <property type="term" value="F:ATP binding"/>
    <property type="evidence" value="ECO:0007669"/>
    <property type="project" value="UniProtKB-KW"/>
</dbReference>
<dbReference type="Gene3D" id="3.40.50.300">
    <property type="entry name" value="P-loop containing nucleotide triphosphate hydrolases"/>
    <property type="match status" value="1"/>
</dbReference>
<dbReference type="InterPro" id="IPR027417">
    <property type="entry name" value="P-loop_NTPase"/>
</dbReference>
<name>A0A9W6XZF5_9STRA</name>
<dbReference type="GO" id="GO:0003697">
    <property type="term" value="F:single-stranded DNA binding"/>
    <property type="evidence" value="ECO:0007669"/>
    <property type="project" value="TreeGrafter"/>
</dbReference>
<evidence type="ECO:0000256" key="2">
    <source>
        <dbReference type="ARBA" id="ARBA00004286"/>
    </source>
</evidence>
<keyword evidence="6" id="KW-0227">DNA damage</keyword>
<evidence type="ECO:0000259" key="13">
    <source>
        <dbReference type="Pfam" id="PF13476"/>
    </source>
</evidence>
<dbReference type="GO" id="GO:0035861">
    <property type="term" value="C:site of double-strand break"/>
    <property type="evidence" value="ECO:0007669"/>
    <property type="project" value="TreeGrafter"/>
</dbReference>
<keyword evidence="15" id="KW-1185">Reference proteome</keyword>
<dbReference type="PANTHER" id="PTHR19306">
    <property type="entry name" value="STRUCTURAL MAINTENANCE OF CHROMOSOMES 5,6 SMC5, SMC6"/>
    <property type="match status" value="1"/>
</dbReference>
<keyword evidence="8" id="KW-0175">Coiled coil</keyword>
<evidence type="ECO:0000256" key="6">
    <source>
        <dbReference type="ARBA" id="ARBA00022763"/>
    </source>
</evidence>
<dbReference type="Proteomes" id="UP001165121">
    <property type="component" value="Unassembled WGS sequence"/>
</dbReference>
<evidence type="ECO:0000256" key="11">
    <source>
        <dbReference type="ARBA" id="ARBA00023242"/>
    </source>
</evidence>
<feature type="domain" description="Rad50/SbcC-type AAA" evidence="13">
    <location>
        <begin position="87"/>
        <end position="127"/>
    </location>
</feature>
<comment type="similarity">
    <text evidence="3">Belongs to the SMC family. SMC6 subfamily.</text>
</comment>
<reference evidence="14" key="1">
    <citation type="submission" date="2023-04" db="EMBL/GenBank/DDBJ databases">
        <title>Phytophthora fragariaefolia NBRC 109709.</title>
        <authorList>
            <person name="Ichikawa N."/>
            <person name="Sato H."/>
            <person name="Tonouchi N."/>
        </authorList>
    </citation>
    <scope>NUCLEOTIDE SEQUENCE</scope>
    <source>
        <strain evidence="14">NBRC 109709</strain>
    </source>
</reference>
<evidence type="ECO:0000256" key="4">
    <source>
        <dbReference type="ARBA" id="ARBA00022454"/>
    </source>
</evidence>
<accession>A0A9W6XZF5</accession>
<proteinExistence type="inferred from homology"/>
<keyword evidence="10" id="KW-0234">DNA repair</keyword>
<evidence type="ECO:0000313" key="14">
    <source>
        <dbReference type="EMBL" id="GMF48539.1"/>
    </source>
</evidence>
<evidence type="ECO:0000256" key="8">
    <source>
        <dbReference type="ARBA" id="ARBA00023054"/>
    </source>
</evidence>
<dbReference type="Pfam" id="PF13476">
    <property type="entry name" value="AAA_23"/>
    <property type="match status" value="1"/>
</dbReference>
<dbReference type="GO" id="GO:0000724">
    <property type="term" value="P:double-strand break repair via homologous recombination"/>
    <property type="evidence" value="ECO:0007669"/>
    <property type="project" value="TreeGrafter"/>
</dbReference>
<dbReference type="PANTHER" id="PTHR19306:SF6">
    <property type="entry name" value="STRUCTURAL MAINTENANCE OF CHROMOSOMES PROTEIN 6"/>
    <property type="match status" value="1"/>
</dbReference>
<keyword evidence="5" id="KW-0547">Nucleotide-binding</keyword>
<evidence type="ECO:0000256" key="10">
    <source>
        <dbReference type="ARBA" id="ARBA00023204"/>
    </source>
</evidence>
<dbReference type="GO" id="GO:0016887">
    <property type="term" value="F:ATP hydrolysis activity"/>
    <property type="evidence" value="ECO:0007669"/>
    <property type="project" value="InterPro"/>
</dbReference>
<organism evidence="14 15">
    <name type="scientific">Phytophthora fragariaefolia</name>
    <dbReference type="NCBI Taxonomy" id="1490495"/>
    <lineage>
        <taxon>Eukaryota</taxon>
        <taxon>Sar</taxon>
        <taxon>Stramenopiles</taxon>
        <taxon>Oomycota</taxon>
        <taxon>Peronosporomycetes</taxon>
        <taxon>Peronosporales</taxon>
        <taxon>Peronosporaceae</taxon>
        <taxon>Phytophthora</taxon>
    </lineage>
</organism>
<sequence length="127" mass="13912">MVPFEFSMAPSNKKQKTQHSPRLSARAVSGDLPENSPERANQQLAVIKSNLSKFDGKTTAALSETEAQRVVRTNAQDESEMGVIEEIYCENFMCHRKLRVTLGPRVNFITGENGSGKSAVIAAVQVC</sequence>
<keyword evidence="11" id="KW-0539">Nucleus</keyword>
<dbReference type="AlphaFoldDB" id="A0A9W6XZF5"/>
<dbReference type="InterPro" id="IPR038729">
    <property type="entry name" value="Rad50/SbcC_AAA"/>
</dbReference>
<evidence type="ECO:0000256" key="5">
    <source>
        <dbReference type="ARBA" id="ARBA00022741"/>
    </source>
</evidence>
<keyword evidence="7" id="KW-0067">ATP-binding</keyword>
<dbReference type="EMBL" id="BSXT01002377">
    <property type="protein sequence ID" value="GMF48539.1"/>
    <property type="molecule type" value="Genomic_DNA"/>
</dbReference>
<keyword evidence="9" id="KW-0233">DNA recombination</keyword>
<dbReference type="GO" id="GO:0005634">
    <property type="term" value="C:nucleus"/>
    <property type="evidence" value="ECO:0007669"/>
    <property type="project" value="UniProtKB-SubCell"/>
</dbReference>
<evidence type="ECO:0000256" key="12">
    <source>
        <dbReference type="SAM" id="MobiDB-lite"/>
    </source>
</evidence>
<dbReference type="GO" id="GO:0003684">
    <property type="term" value="F:damaged DNA binding"/>
    <property type="evidence" value="ECO:0007669"/>
    <property type="project" value="TreeGrafter"/>
</dbReference>
<evidence type="ECO:0000313" key="15">
    <source>
        <dbReference type="Proteomes" id="UP001165121"/>
    </source>
</evidence>
<keyword evidence="4" id="KW-0158">Chromosome</keyword>
<dbReference type="GO" id="GO:0030915">
    <property type="term" value="C:Smc5-Smc6 complex"/>
    <property type="evidence" value="ECO:0007669"/>
    <property type="project" value="TreeGrafter"/>
</dbReference>
<dbReference type="SUPFAM" id="SSF52540">
    <property type="entry name" value="P-loop containing nucleoside triphosphate hydrolases"/>
    <property type="match status" value="1"/>
</dbReference>